<accession>A0A6G1WJJ3</accession>
<dbReference type="EMBL" id="WISB01000087">
    <property type="protein sequence ID" value="MQW69852.1"/>
    <property type="molecule type" value="Genomic_DNA"/>
</dbReference>
<proteinExistence type="predicted"/>
<dbReference type="AlphaFoldDB" id="A0A6G1WJJ3"/>
<reference evidence="1" key="1">
    <citation type="journal article" date="2013" name="Genome Biol.">
        <title>Comparative genomics of the core and accessory genomes of 48 Sinorhizobium strains comprising five genospecies.</title>
        <authorList>
            <person name="Sugawara M."/>
            <person name="Epstein B."/>
            <person name="Badgley B.D."/>
            <person name="Unno T."/>
            <person name="Xu L."/>
            <person name="Reese J."/>
            <person name="Gyaneshwar P."/>
            <person name="Denny R."/>
            <person name="Mudge J."/>
            <person name="Bharti A.K."/>
            <person name="Farmer A.D."/>
            <person name="May G.D."/>
            <person name="Woodward J.E."/>
            <person name="Medigue C."/>
            <person name="Vallenet D."/>
            <person name="Lajus A."/>
            <person name="Rouy Z."/>
            <person name="Martinez-Vaz B."/>
            <person name="Tiffin P."/>
            <person name="Young N.D."/>
            <person name="Sadowsky M.J."/>
        </authorList>
    </citation>
    <scope>NUCLEOTIDE SEQUENCE</scope>
    <source>
        <strain evidence="1">M1</strain>
    </source>
</reference>
<organism evidence="1">
    <name type="scientific">Sinorhizobium medicae</name>
    <dbReference type="NCBI Taxonomy" id="110321"/>
    <lineage>
        <taxon>Bacteria</taxon>
        <taxon>Pseudomonadati</taxon>
        <taxon>Pseudomonadota</taxon>
        <taxon>Alphaproteobacteria</taxon>
        <taxon>Hyphomicrobiales</taxon>
        <taxon>Rhizobiaceae</taxon>
        <taxon>Sinorhizobium/Ensifer group</taxon>
        <taxon>Sinorhizobium</taxon>
    </lineage>
</organism>
<evidence type="ECO:0008006" key="2">
    <source>
        <dbReference type="Google" id="ProtNLM"/>
    </source>
</evidence>
<gene>
    <name evidence="1" type="ORF">GHJ91_11990</name>
</gene>
<protein>
    <recommendedName>
        <fullName evidence="2">Phage ABA sandwich domain-containing protein</fullName>
    </recommendedName>
</protein>
<comment type="caution">
    <text evidence="1">The sequence shown here is derived from an EMBL/GenBank/DDBJ whole genome shotgun (WGS) entry which is preliminary data.</text>
</comment>
<evidence type="ECO:0000313" key="1">
    <source>
        <dbReference type="EMBL" id="MQW69852.1"/>
    </source>
</evidence>
<sequence>MEVDILIARLESAEMGERAMDAAIGRLLGWRKKVEYVKRSDDGAAVKRTLWVVPAGNETGIVPQFTTSIDAAMLLVNEMAADGAGGVSWANGKGTAIIGDGPYCVAATPALALCIAALRAKKARVASGA</sequence>
<name>A0A6G1WJJ3_9HYPH</name>